<dbReference type="InterPro" id="IPR058627">
    <property type="entry name" value="MdtA-like_C"/>
</dbReference>
<evidence type="ECO:0000313" key="5">
    <source>
        <dbReference type="Proteomes" id="UP000076447"/>
    </source>
</evidence>
<protein>
    <submittedName>
        <fullName evidence="4">Macrolide export protein MacA</fullName>
    </submittedName>
</protein>
<dbReference type="STRING" id="43678.OJAG_11070"/>
<evidence type="ECO:0000259" key="2">
    <source>
        <dbReference type="Pfam" id="PF25967"/>
    </source>
</evidence>
<dbReference type="GO" id="GO:1990281">
    <property type="term" value="C:efflux pump complex"/>
    <property type="evidence" value="ECO:0007669"/>
    <property type="project" value="TreeGrafter"/>
</dbReference>
<accession>A0A161XHA9</accession>
<gene>
    <name evidence="4" type="primary">macA_1</name>
    <name evidence="4" type="ORF">OJAG_11070</name>
</gene>
<evidence type="ECO:0000313" key="4">
    <source>
        <dbReference type="EMBL" id="KZM36227.1"/>
    </source>
</evidence>
<dbReference type="Proteomes" id="UP000076447">
    <property type="component" value="Unassembled WGS sequence"/>
</dbReference>
<comment type="caution">
    <text evidence="4">The sequence shown here is derived from an EMBL/GenBank/DDBJ whole genome shotgun (WGS) entry which is preliminary data.</text>
</comment>
<dbReference type="EMBL" id="LRIE01000057">
    <property type="protein sequence ID" value="KZM36227.1"/>
    <property type="molecule type" value="Genomic_DNA"/>
</dbReference>
<sequence length="444" mass="43381">MGQLLRRTSTRTRVIAGALALVLVAGAVYWFVLRHPSSAAAAPEATTQSVAASLSTVQQSVTTTATLTPSVQEEVSFAGSGTVTAVDVQAGDTVEEGQALATIDTLQLDAAVLSARADLAEAQATLADSQDASDGSAADLARISADQAQVEVAQSAVTAAEAALAGATLTAPAAGLVTEVNVSVGQAVTGSTSSASGSGSGGNAGTGSGATGGTGASGAAPGATSSATTTSSGAAFVIVGTDAWEATATVGDADLPHLAVGNQVELTVDGLEDTVFGTVATIGLLPSTTSGTATYPVTISVTGSPEGLHDGVSADAEIIYERRTDVLTVPTAAVRTVDGESVVTQAGEDGEEVTTVVTVGETTGSLVEITSGLEEGDEVLVQVVQRTETGTGGDESGQTGQMPGGGSFDPSQLPEGFDPSQLPEGFDPSQMGGPGGQGGGPRNG</sequence>
<evidence type="ECO:0000259" key="3">
    <source>
        <dbReference type="Pfam" id="PF25973"/>
    </source>
</evidence>
<feature type="compositionally biased region" description="Gly residues" evidence="1">
    <location>
        <begin position="432"/>
        <end position="444"/>
    </location>
</feature>
<organism evidence="4 5">
    <name type="scientific">Oerskovia enterophila</name>
    <dbReference type="NCBI Taxonomy" id="43678"/>
    <lineage>
        <taxon>Bacteria</taxon>
        <taxon>Bacillati</taxon>
        <taxon>Actinomycetota</taxon>
        <taxon>Actinomycetes</taxon>
        <taxon>Micrococcales</taxon>
        <taxon>Cellulomonadaceae</taxon>
        <taxon>Oerskovia</taxon>
    </lineage>
</organism>
<feature type="domain" description="CzcB-like barrel-sandwich hybrid" evidence="3">
    <location>
        <begin position="78"/>
        <end position="192"/>
    </location>
</feature>
<dbReference type="Gene3D" id="2.40.50.100">
    <property type="match status" value="1"/>
</dbReference>
<dbReference type="InterPro" id="IPR058647">
    <property type="entry name" value="BSH_CzcB-like"/>
</dbReference>
<feature type="region of interest" description="Disordered" evidence="1">
    <location>
        <begin position="190"/>
        <end position="228"/>
    </location>
</feature>
<dbReference type="PANTHER" id="PTHR30469:SF33">
    <property type="entry name" value="SLR1207 PROTEIN"/>
    <property type="match status" value="1"/>
</dbReference>
<dbReference type="AlphaFoldDB" id="A0A161XHA9"/>
<dbReference type="OrthoDB" id="5141338at2"/>
<dbReference type="PANTHER" id="PTHR30469">
    <property type="entry name" value="MULTIDRUG RESISTANCE PROTEIN MDTA"/>
    <property type="match status" value="1"/>
</dbReference>
<evidence type="ECO:0000256" key="1">
    <source>
        <dbReference type="SAM" id="MobiDB-lite"/>
    </source>
</evidence>
<reference evidence="4 5" key="1">
    <citation type="submission" date="2016-01" db="EMBL/GenBank/DDBJ databases">
        <title>Genome sequence of Oerskovia enterophila VJag, an agar and cellulose degrading bacterium.</title>
        <authorList>
            <person name="Poehlein A."/>
            <person name="Jag V."/>
            <person name="Bengelsdorf F."/>
            <person name="Duerre P."/>
            <person name="Daniel R."/>
        </authorList>
    </citation>
    <scope>NUCLEOTIDE SEQUENCE [LARGE SCALE GENOMIC DNA]</scope>
    <source>
        <strain evidence="4 5">VJag</strain>
    </source>
</reference>
<dbReference type="Pfam" id="PF25967">
    <property type="entry name" value="RND-MFP_C"/>
    <property type="match status" value="1"/>
</dbReference>
<proteinExistence type="predicted"/>
<dbReference type="SUPFAM" id="SSF111369">
    <property type="entry name" value="HlyD-like secretion proteins"/>
    <property type="match status" value="1"/>
</dbReference>
<dbReference type="GO" id="GO:0015562">
    <property type="term" value="F:efflux transmembrane transporter activity"/>
    <property type="evidence" value="ECO:0007669"/>
    <property type="project" value="TreeGrafter"/>
</dbReference>
<feature type="domain" description="Multidrug resistance protein MdtA-like C-terminal permuted SH3" evidence="2">
    <location>
        <begin position="325"/>
        <end position="386"/>
    </location>
</feature>
<name>A0A161XHA9_9CELL</name>
<feature type="region of interest" description="Disordered" evidence="1">
    <location>
        <begin position="388"/>
        <end position="444"/>
    </location>
</feature>
<dbReference type="Gene3D" id="2.40.420.20">
    <property type="match status" value="1"/>
</dbReference>
<feature type="compositionally biased region" description="Low complexity" evidence="1">
    <location>
        <begin position="217"/>
        <end position="228"/>
    </location>
</feature>
<dbReference type="Gene3D" id="2.40.30.170">
    <property type="match status" value="1"/>
</dbReference>
<dbReference type="Gene3D" id="1.10.287.470">
    <property type="entry name" value="Helix hairpin bin"/>
    <property type="match status" value="1"/>
</dbReference>
<dbReference type="Pfam" id="PF25973">
    <property type="entry name" value="BSH_CzcB"/>
    <property type="match status" value="1"/>
</dbReference>
<dbReference type="PATRIC" id="fig|43678.3.peg.1159"/>
<feature type="compositionally biased region" description="Gly residues" evidence="1">
    <location>
        <begin position="198"/>
        <end position="216"/>
    </location>
</feature>